<keyword evidence="2" id="KW-1185">Reference proteome</keyword>
<comment type="caution">
    <text evidence="1">The sequence shown here is derived from an EMBL/GenBank/DDBJ whole genome shotgun (WGS) entry which is preliminary data.</text>
</comment>
<dbReference type="Proteomes" id="UP001172680">
    <property type="component" value="Unassembled WGS sequence"/>
</dbReference>
<protein>
    <submittedName>
        <fullName evidence="1">Multisubstrate pseudouridine synthase 7</fullName>
        <ecNumber evidence="1">5.4.99.27</ecNumber>
    </submittedName>
</protein>
<organism evidence="1 2">
    <name type="scientific">Coniosporium tulheliwenetii</name>
    <dbReference type="NCBI Taxonomy" id="3383036"/>
    <lineage>
        <taxon>Eukaryota</taxon>
        <taxon>Fungi</taxon>
        <taxon>Dikarya</taxon>
        <taxon>Ascomycota</taxon>
        <taxon>Pezizomycotina</taxon>
        <taxon>Dothideomycetes</taxon>
        <taxon>Dothideomycetes incertae sedis</taxon>
        <taxon>Coniosporium</taxon>
    </lineage>
</organism>
<evidence type="ECO:0000313" key="2">
    <source>
        <dbReference type="Proteomes" id="UP001172680"/>
    </source>
</evidence>
<keyword evidence="1" id="KW-0413">Isomerase</keyword>
<reference evidence="1" key="1">
    <citation type="submission" date="2022-10" db="EMBL/GenBank/DDBJ databases">
        <title>Culturing micro-colonial fungi from biological soil crusts in the Mojave desert and describing Neophaeococcomyces mojavensis, and introducing the new genera and species Taxawa tesnikishii.</title>
        <authorList>
            <person name="Kurbessoian T."/>
            <person name="Stajich J.E."/>
        </authorList>
    </citation>
    <scope>NUCLEOTIDE SEQUENCE</scope>
    <source>
        <strain evidence="1">JES_115</strain>
    </source>
</reference>
<dbReference type="EC" id="5.4.99.27" evidence="1"/>
<name>A0ACC2YTE0_9PEZI</name>
<sequence length="786" mass="87508">MSDREDQDAQPRKRMRLSTPDTGEQPAVTASTPADTADQSPKTTATYAQETQLDKEIRAGITAYVNPHAPGFTGILKQRYTDFLVNEILPSGQVLHLESLDVPQRAQDSDKRKAAETSSTGPVEQPEKPGTDSEAVSENGNGDTQPIGATAPEKDGADQSPEITLEDTQLLHLLFGEETTAAITTLYRQILAKPGRKPRDLPSVKSDAFADKEQRTSAHLAIRRIFSSRLETTTENDGTFVVSAAPPRDRGRRNGGRNQPGTRGKGKLGWDELGGEYLHFTLYKENKDTMEVIYYIASQLKYATKHFGFAGTKDRRAVTVQRVSVYRARAEELARIGKNLRAGSKIGDYKYEPRGLELGDLAGNEFVITLRDCRVPGDEAAASVERRREHAWNILNNAIASFKSGGYINYYGLQRFGSFATSTDAIGVKLLQSDLKGAIDLILDYSPAALAAAQADASSSPSTELISHDDKARAEALHIWRTTSDASATLAKLPRKFAAESNIIKHLGFTDRRGQLIRRTDYQGALQAVPRNLRLMYVHAYQSLVWNNVAGRRWERFGQNVVDGDLVLVHEHRDKEEGHGEEEEVDQAGEVIIRPAAHDQAAGRDDEFARARPLSRLEAESGKYTVFDVVLPLPGWDVEYPPNEIGEFYKEFMASERGGGLDPNDMRRKWKDVSLSGGYRKLLGRPGKVEFEVKEYEKEEEQMVETDWERLVKRKEREVFHSNAISKAVEQIMKVDTEGESEAREKKIAVVLKMQLASSQYATMALRELMKAGNVQTYKPDFGSGR</sequence>
<gene>
    <name evidence="1" type="primary">PUS7</name>
    <name evidence="1" type="ORF">H2199_007080</name>
</gene>
<evidence type="ECO:0000313" key="1">
    <source>
        <dbReference type="EMBL" id="KAJ9638392.1"/>
    </source>
</evidence>
<proteinExistence type="predicted"/>
<accession>A0ACC2YTE0</accession>
<dbReference type="EMBL" id="JAPDRP010000021">
    <property type="protein sequence ID" value="KAJ9638392.1"/>
    <property type="molecule type" value="Genomic_DNA"/>
</dbReference>